<protein>
    <recommendedName>
        <fullName evidence="4">NACHT-NTPase and P-loop NTPases N-terminal domain-containing protein</fullName>
    </recommendedName>
</protein>
<evidence type="ECO:0000313" key="3">
    <source>
        <dbReference type="Proteomes" id="UP001396898"/>
    </source>
</evidence>
<keyword evidence="3" id="KW-1185">Reference proteome</keyword>
<comment type="caution">
    <text evidence="2">The sequence shown here is derived from an EMBL/GenBank/DDBJ whole genome shotgun (WGS) entry which is preliminary data.</text>
</comment>
<evidence type="ECO:0000313" key="2">
    <source>
        <dbReference type="EMBL" id="KAK8037384.1"/>
    </source>
</evidence>
<evidence type="ECO:0008006" key="4">
    <source>
        <dbReference type="Google" id="ProtNLM"/>
    </source>
</evidence>
<name>A0ABR1SUL8_9PEZI</name>
<sequence>MAELGALGLASNVLQFVEVAIKLFARARRIQKSAKGTTQEVEDLEASVSTLERTAESLRDNVQQYAAASHLTEDERALMETALECDKYTKVILGKLGKSKVTSNSRIKRGLECVKLAIRLFGHELDDNQKKLEGLQSRLLLQLATNMK</sequence>
<accession>A0ABR1SUL8</accession>
<feature type="coiled-coil region" evidence="1">
    <location>
        <begin position="27"/>
        <end position="68"/>
    </location>
</feature>
<keyword evidence="1" id="KW-0175">Coiled coil</keyword>
<evidence type="ECO:0000256" key="1">
    <source>
        <dbReference type="SAM" id="Coils"/>
    </source>
</evidence>
<reference evidence="2 3" key="1">
    <citation type="submission" date="2023-01" db="EMBL/GenBank/DDBJ databases">
        <title>Analysis of 21 Apiospora genomes using comparative genomics revels a genus with tremendous synthesis potential of carbohydrate active enzymes and secondary metabolites.</title>
        <authorList>
            <person name="Sorensen T."/>
        </authorList>
    </citation>
    <scope>NUCLEOTIDE SEQUENCE [LARGE SCALE GENOMIC DNA]</scope>
    <source>
        <strain evidence="2 3">CBS 20057</strain>
    </source>
</reference>
<dbReference type="EMBL" id="JAQQWI010000002">
    <property type="protein sequence ID" value="KAK8037384.1"/>
    <property type="molecule type" value="Genomic_DNA"/>
</dbReference>
<organism evidence="2 3">
    <name type="scientific">Apiospora marii</name>
    <dbReference type="NCBI Taxonomy" id="335849"/>
    <lineage>
        <taxon>Eukaryota</taxon>
        <taxon>Fungi</taxon>
        <taxon>Dikarya</taxon>
        <taxon>Ascomycota</taxon>
        <taxon>Pezizomycotina</taxon>
        <taxon>Sordariomycetes</taxon>
        <taxon>Xylariomycetidae</taxon>
        <taxon>Amphisphaeriales</taxon>
        <taxon>Apiosporaceae</taxon>
        <taxon>Apiospora</taxon>
    </lineage>
</organism>
<proteinExistence type="predicted"/>
<dbReference type="Proteomes" id="UP001396898">
    <property type="component" value="Unassembled WGS sequence"/>
</dbReference>
<gene>
    <name evidence="2" type="ORF">PG991_000730</name>
</gene>